<evidence type="ECO:0000259" key="9">
    <source>
        <dbReference type="Pfam" id="PF04494"/>
    </source>
</evidence>
<dbReference type="CDD" id="cd08044">
    <property type="entry name" value="TAF5_NTD2"/>
    <property type="match status" value="1"/>
</dbReference>
<dbReference type="KEGG" id="ncc:104953401"/>
<dbReference type="InterPro" id="IPR019775">
    <property type="entry name" value="WD40_repeat_CS"/>
</dbReference>
<dbReference type="SMART" id="SM00320">
    <property type="entry name" value="WD40"/>
    <property type="match status" value="6"/>
</dbReference>
<dbReference type="PANTHER" id="PTHR19879:SF6">
    <property type="entry name" value="TAF5-LIKE RNA POLYMERASE II P300_CBP-ASSOCIATED FACTOR-ASSOCIATED FACTOR 65 KDA SUBUNIT 5L"/>
    <property type="match status" value="1"/>
</dbReference>
<evidence type="ECO:0000313" key="10">
    <source>
        <dbReference type="Proteomes" id="UP000504611"/>
    </source>
</evidence>
<dbReference type="InterPro" id="IPR037264">
    <property type="entry name" value="TFIID_NTD2_sf"/>
</dbReference>
<feature type="repeat" description="WD" evidence="8">
    <location>
        <begin position="532"/>
        <end position="573"/>
    </location>
</feature>
<dbReference type="FunFam" id="2.130.10.10:FF:000202">
    <property type="entry name" value="TAF5-like RNA polymerase II p300/CBP-associated factor-associated factor 65 kDa subunit 5L"/>
    <property type="match status" value="1"/>
</dbReference>
<keyword evidence="6" id="KW-0804">Transcription</keyword>
<keyword evidence="3 8" id="KW-0853">WD repeat</keyword>
<organism evidence="10 11">
    <name type="scientific">Notothenia coriiceps</name>
    <name type="common">black rockcod</name>
    <dbReference type="NCBI Taxonomy" id="8208"/>
    <lineage>
        <taxon>Eukaryota</taxon>
        <taxon>Metazoa</taxon>
        <taxon>Chordata</taxon>
        <taxon>Craniata</taxon>
        <taxon>Vertebrata</taxon>
        <taxon>Euteleostomi</taxon>
        <taxon>Actinopterygii</taxon>
        <taxon>Neopterygii</taxon>
        <taxon>Teleostei</taxon>
        <taxon>Neoteleostei</taxon>
        <taxon>Acanthomorphata</taxon>
        <taxon>Eupercaria</taxon>
        <taxon>Perciformes</taxon>
        <taxon>Notothenioidei</taxon>
        <taxon>Nototheniidae</taxon>
        <taxon>Notothenia</taxon>
    </lineage>
</organism>
<comment type="similarity">
    <text evidence="2">Belongs to the WD repeat TAF5 family.</text>
</comment>
<evidence type="ECO:0000256" key="6">
    <source>
        <dbReference type="ARBA" id="ARBA00023163"/>
    </source>
</evidence>
<evidence type="ECO:0000256" key="3">
    <source>
        <dbReference type="ARBA" id="ARBA00022574"/>
    </source>
</evidence>
<feature type="repeat" description="WD" evidence="8">
    <location>
        <begin position="448"/>
        <end position="489"/>
    </location>
</feature>
<dbReference type="GeneID" id="104953401"/>
<dbReference type="Proteomes" id="UP000504611">
    <property type="component" value="Unplaced"/>
</dbReference>
<accession>A0A6I9NQL0</accession>
<dbReference type="GO" id="GO:0000123">
    <property type="term" value="C:histone acetyltransferase complex"/>
    <property type="evidence" value="ECO:0007669"/>
    <property type="project" value="TreeGrafter"/>
</dbReference>
<dbReference type="AlphaFoldDB" id="A0A6I9NQL0"/>
<dbReference type="SUPFAM" id="SSF50978">
    <property type="entry name" value="WD40 repeat-like"/>
    <property type="match status" value="1"/>
</dbReference>
<dbReference type="GO" id="GO:0016251">
    <property type="term" value="F:RNA polymerase II general transcription initiation factor activity"/>
    <property type="evidence" value="ECO:0007669"/>
    <property type="project" value="TreeGrafter"/>
</dbReference>
<dbReference type="Gene3D" id="1.25.40.500">
    <property type="entry name" value="TFIID subunit TAF5, NTD2 domain"/>
    <property type="match status" value="1"/>
</dbReference>
<dbReference type="InterPro" id="IPR001680">
    <property type="entry name" value="WD40_rpt"/>
</dbReference>
<dbReference type="PRINTS" id="PR00320">
    <property type="entry name" value="GPROTEINBRPT"/>
</dbReference>
<dbReference type="CTD" id="27097"/>
<protein>
    <submittedName>
        <fullName evidence="11">TAF5-like RNA polymerase II p300/CBP-associated factor-associated factor 65 kDa subunit 5L isoform X1</fullName>
    </submittedName>
</protein>
<dbReference type="SUPFAM" id="SSF160897">
    <property type="entry name" value="Taf5 N-terminal domain-like"/>
    <property type="match status" value="1"/>
</dbReference>
<dbReference type="InterPro" id="IPR020472">
    <property type="entry name" value="WD40_PAC1"/>
</dbReference>
<keyword evidence="5" id="KW-0805">Transcription regulation</keyword>
<dbReference type="Pfam" id="PF00400">
    <property type="entry name" value="WD40"/>
    <property type="match status" value="5"/>
</dbReference>
<dbReference type="PANTHER" id="PTHR19879">
    <property type="entry name" value="TRANSCRIPTION INITIATION FACTOR TFIID"/>
    <property type="match status" value="1"/>
</dbReference>
<evidence type="ECO:0000256" key="1">
    <source>
        <dbReference type="ARBA" id="ARBA00004123"/>
    </source>
</evidence>
<feature type="domain" description="TFIID subunit TAF5 NTD2" evidence="9">
    <location>
        <begin position="102"/>
        <end position="209"/>
    </location>
</feature>
<feature type="repeat" description="WD" evidence="8">
    <location>
        <begin position="406"/>
        <end position="447"/>
    </location>
</feature>
<dbReference type="InterPro" id="IPR007582">
    <property type="entry name" value="TFIID_NTD2"/>
</dbReference>
<dbReference type="OrthoDB" id="10266330at2759"/>
<dbReference type="PROSITE" id="PS50294">
    <property type="entry name" value="WD_REPEATS_REGION"/>
    <property type="match status" value="5"/>
</dbReference>
<dbReference type="GO" id="GO:0003713">
    <property type="term" value="F:transcription coactivator activity"/>
    <property type="evidence" value="ECO:0007669"/>
    <property type="project" value="TreeGrafter"/>
</dbReference>
<dbReference type="InterPro" id="IPR036322">
    <property type="entry name" value="WD40_repeat_dom_sf"/>
</dbReference>
<feature type="repeat" description="WD" evidence="8">
    <location>
        <begin position="490"/>
        <end position="531"/>
    </location>
</feature>
<comment type="subcellular location">
    <subcellularLocation>
        <location evidence="1">Nucleus</location>
    </subcellularLocation>
</comment>
<reference evidence="11" key="1">
    <citation type="submission" date="2025-08" db="UniProtKB">
        <authorList>
            <consortium name="RefSeq"/>
        </authorList>
    </citation>
    <scope>IDENTIFICATION</scope>
    <source>
        <tissue evidence="11">Muscle</tissue>
    </source>
</reference>
<dbReference type="PROSITE" id="PS00678">
    <property type="entry name" value="WD_REPEATS_1"/>
    <property type="match status" value="2"/>
</dbReference>
<evidence type="ECO:0000256" key="2">
    <source>
        <dbReference type="ARBA" id="ARBA00009435"/>
    </source>
</evidence>
<dbReference type="GO" id="GO:0005634">
    <property type="term" value="C:nucleus"/>
    <property type="evidence" value="ECO:0007669"/>
    <property type="project" value="UniProtKB-SubCell"/>
</dbReference>
<keyword evidence="4" id="KW-0677">Repeat</keyword>
<evidence type="ECO:0000256" key="7">
    <source>
        <dbReference type="ARBA" id="ARBA00023242"/>
    </source>
</evidence>
<dbReference type="Pfam" id="PF04494">
    <property type="entry name" value="TFIID_NTD2"/>
    <property type="match status" value="1"/>
</dbReference>
<dbReference type="PROSITE" id="PS50082">
    <property type="entry name" value="WD_REPEATS_2"/>
    <property type="match status" value="5"/>
</dbReference>
<evidence type="ECO:0000256" key="5">
    <source>
        <dbReference type="ARBA" id="ARBA00023015"/>
    </source>
</evidence>
<proteinExistence type="inferred from homology"/>
<feature type="repeat" description="WD" evidence="8">
    <location>
        <begin position="364"/>
        <end position="397"/>
    </location>
</feature>
<sequence length="615" mass="67316">MKRVRTEQIQCAVTQYLKRRQYVETDGSLKGAKLFQSAEEMAASLSVQTESGCANIVSAAPCQSEPQQYEAQFSRLRSFLSGIKSKNPPNHTSGKYETEISWAKEVSGLLYPLFVYLHLDLVHCGLKGAVDGFYSRFHTLFLQDSEQRATIEQLRHVLTSQDVAANPKLSAFLEHKYVVHLTEPAYSYLLRYLQSEDNSAICRALNTHLQVEVAASVRTDYQLYGAASGATAAPNPASSWAGVDGVEGGDGVEVPAGIPQSEVALEALQDCIKKVCEGPPTLTTVCFYAFHNTEQMLNTAEVSADSRLLSAGFDSSTVKLWSLRARKLKAKPHQVDVSHIHLACDVLEEEEEEEDGSGSEVKTLRGHSGPVFRTAFLTDSSGLLSCSEDTTVRYWDLGSFTNTALYRGHAYPVWDVDLSPCSLYFASGSQDRTARLWTFSRTYPLRIYAGHLADVDCVKFHPNSSYLATGSTDKTVRLWSTQQGASVRLFTGHRGPVLSLAFSPNGKYLASAGEDQRVKLWDLASGSLFKDLRGHTDSVTSLSFSPDSSLVASSSIDNSVRVWDIRNSHGVAPADGSSNEMVGLYTGNTSNVLNVQFMACNLLLVSGTAQEKTEQ</sequence>
<dbReference type="RefSeq" id="XP_010778647.1">
    <property type="nucleotide sequence ID" value="XM_010780345.1"/>
</dbReference>
<gene>
    <name evidence="11" type="primary">taf5l</name>
</gene>
<evidence type="ECO:0000256" key="8">
    <source>
        <dbReference type="PROSITE-ProRule" id="PRU00221"/>
    </source>
</evidence>
<evidence type="ECO:0000256" key="4">
    <source>
        <dbReference type="ARBA" id="ARBA00022737"/>
    </source>
</evidence>
<keyword evidence="10" id="KW-1185">Reference proteome</keyword>
<evidence type="ECO:0000313" key="11">
    <source>
        <dbReference type="RefSeq" id="XP_010778647.1"/>
    </source>
</evidence>
<dbReference type="CDD" id="cd00200">
    <property type="entry name" value="WD40"/>
    <property type="match status" value="1"/>
</dbReference>
<name>A0A6I9NQL0_9TELE</name>
<dbReference type="InterPro" id="IPR015943">
    <property type="entry name" value="WD40/YVTN_repeat-like_dom_sf"/>
</dbReference>
<keyword evidence="7" id="KW-0539">Nucleus</keyword>
<dbReference type="Gene3D" id="2.130.10.10">
    <property type="entry name" value="YVTN repeat-like/Quinoprotein amine dehydrogenase"/>
    <property type="match status" value="3"/>
</dbReference>